<protein>
    <submittedName>
        <fullName evidence="1">Uncharacterized protein</fullName>
    </submittedName>
</protein>
<sequence length="23" mass="2775">MLFSFHGTTPLFTRHTKTFVRYS</sequence>
<name>A0A0A9BWH9_ARUDO</name>
<reference evidence="1" key="2">
    <citation type="journal article" date="2015" name="Data Brief">
        <title>Shoot transcriptome of the giant reed, Arundo donax.</title>
        <authorList>
            <person name="Barrero R.A."/>
            <person name="Guerrero F.D."/>
            <person name="Moolhuijzen P."/>
            <person name="Goolsby J.A."/>
            <person name="Tidwell J."/>
            <person name="Bellgard S.E."/>
            <person name="Bellgard M.I."/>
        </authorList>
    </citation>
    <scope>NUCLEOTIDE SEQUENCE</scope>
    <source>
        <tissue evidence="1">Shoot tissue taken approximately 20 cm above the soil surface</tissue>
    </source>
</reference>
<dbReference type="AlphaFoldDB" id="A0A0A9BWH9"/>
<reference evidence="1" key="1">
    <citation type="submission" date="2014-09" db="EMBL/GenBank/DDBJ databases">
        <authorList>
            <person name="Magalhaes I.L.F."/>
            <person name="Oliveira U."/>
            <person name="Santos F.R."/>
            <person name="Vidigal T.H.D.A."/>
            <person name="Brescovit A.D."/>
            <person name="Santos A.J."/>
        </authorList>
    </citation>
    <scope>NUCLEOTIDE SEQUENCE</scope>
    <source>
        <tissue evidence="1">Shoot tissue taken approximately 20 cm above the soil surface</tissue>
    </source>
</reference>
<organism evidence="1">
    <name type="scientific">Arundo donax</name>
    <name type="common">Giant reed</name>
    <name type="synonym">Donax arundinaceus</name>
    <dbReference type="NCBI Taxonomy" id="35708"/>
    <lineage>
        <taxon>Eukaryota</taxon>
        <taxon>Viridiplantae</taxon>
        <taxon>Streptophyta</taxon>
        <taxon>Embryophyta</taxon>
        <taxon>Tracheophyta</taxon>
        <taxon>Spermatophyta</taxon>
        <taxon>Magnoliopsida</taxon>
        <taxon>Liliopsida</taxon>
        <taxon>Poales</taxon>
        <taxon>Poaceae</taxon>
        <taxon>PACMAD clade</taxon>
        <taxon>Arundinoideae</taxon>
        <taxon>Arundineae</taxon>
        <taxon>Arundo</taxon>
    </lineage>
</organism>
<accession>A0A0A9BWH9</accession>
<evidence type="ECO:0000313" key="1">
    <source>
        <dbReference type="EMBL" id="JAD67631.1"/>
    </source>
</evidence>
<dbReference type="EMBL" id="GBRH01230264">
    <property type="protein sequence ID" value="JAD67631.1"/>
    <property type="molecule type" value="Transcribed_RNA"/>
</dbReference>
<proteinExistence type="predicted"/>